<protein>
    <submittedName>
        <fullName evidence="2">Arginase family enzyme</fullName>
    </submittedName>
</protein>
<dbReference type="Proteomes" id="UP000184389">
    <property type="component" value="Unassembled WGS sequence"/>
</dbReference>
<proteinExistence type="inferred from homology"/>
<organism evidence="2 3">
    <name type="scientific">Sporanaerobacter acetigenes DSM 13106</name>
    <dbReference type="NCBI Taxonomy" id="1123281"/>
    <lineage>
        <taxon>Bacteria</taxon>
        <taxon>Bacillati</taxon>
        <taxon>Bacillota</taxon>
        <taxon>Tissierellia</taxon>
        <taxon>Tissierellales</taxon>
        <taxon>Sporanaerobacteraceae</taxon>
        <taxon>Sporanaerobacter</taxon>
    </lineage>
</organism>
<dbReference type="PROSITE" id="PS51409">
    <property type="entry name" value="ARGINASE_2"/>
    <property type="match status" value="1"/>
</dbReference>
<keyword evidence="3" id="KW-1185">Reference proteome</keyword>
<dbReference type="STRING" id="1123281.SAMN02745180_02048"/>
<dbReference type="InterPro" id="IPR006035">
    <property type="entry name" value="Ureohydrolase"/>
</dbReference>
<evidence type="ECO:0000256" key="1">
    <source>
        <dbReference type="PROSITE-ProRule" id="PRU00742"/>
    </source>
</evidence>
<dbReference type="GO" id="GO:0016813">
    <property type="term" value="F:hydrolase activity, acting on carbon-nitrogen (but not peptide) bonds, in linear amidines"/>
    <property type="evidence" value="ECO:0007669"/>
    <property type="project" value="UniProtKB-ARBA"/>
</dbReference>
<dbReference type="GO" id="GO:0046872">
    <property type="term" value="F:metal ion binding"/>
    <property type="evidence" value="ECO:0007669"/>
    <property type="project" value="InterPro"/>
</dbReference>
<accession>A0A1M5YA16</accession>
<dbReference type="SUPFAM" id="SSF52768">
    <property type="entry name" value="Arginase/deacetylase"/>
    <property type="match status" value="1"/>
</dbReference>
<name>A0A1M5YA16_9FIRM</name>
<dbReference type="InterPro" id="IPR023696">
    <property type="entry name" value="Ureohydrolase_dom_sf"/>
</dbReference>
<evidence type="ECO:0000313" key="3">
    <source>
        <dbReference type="Proteomes" id="UP000184389"/>
    </source>
</evidence>
<dbReference type="Pfam" id="PF00491">
    <property type="entry name" value="Arginase"/>
    <property type="match status" value="1"/>
</dbReference>
<comment type="similarity">
    <text evidence="1">Belongs to the arginase family.</text>
</comment>
<dbReference type="OrthoDB" id="9805406at2"/>
<gene>
    <name evidence="2" type="ORF">SAMN02745180_02048</name>
</gene>
<dbReference type="AlphaFoldDB" id="A0A1M5YA16"/>
<dbReference type="EMBL" id="FQXR01000010">
    <property type="protein sequence ID" value="SHI08668.1"/>
    <property type="molecule type" value="Genomic_DNA"/>
</dbReference>
<dbReference type="Gene3D" id="3.40.800.10">
    <property type="entry name" value="Ureohydrolase domain"/>
    <property type="match status" value="1"/>
</dbReference>
<sequence>MIILKNKGRYEEAHFEIVDIVDALKEYDVRPKYFSLDNEMIIKQFMNSLPEKCLAYLGSGDFHYLTYFLIKRLNIRPFVILFDNHFDMNKAPKGFITCGSWARQCIDENLVSGILVIGANKKYYFNDMRYPFMYYIEDGNKSINTKFMRKIKGKDFYISVDKDVLSEKYVKTNWDQGNMELVNLLNKLKLFNRLGKVSGVDICGDIANNPIENFIHPEFRKAHEEVNHKIFEMFLN</sequence>
<reference evidence="2 3" key="1">
    <citation type="submission" date="2016-11" db="EMBL/GenBank/DDBJ databases">
        <authorList>
            <person name="Jaros S."/>
            <person name="Januszkiewicz K."/>
            <person name="Wedrychowicz H."/>
        </authorList>
    </citation>
    <scope>NUCLEOTIDE SEQUENCE [LARGE SCALE GENOMIC DNA]</scope>
    <source>
        <strain evidence="2 3">DSM 13106</strain>
    </source>
</reference>
<dbReference type="RefSeq" id="WP_072744701.1">
    <property type="nucleotide sequence ID" value="NZ_FQXR01000010.1"/>
</dbReference>
<evidence type="ECO:0000313" key="2">
    <source>
        <dbReference type="EMBL" id="SHI08668.1"/>
    </source>
</evidence>